<name>A0A1M5U1D1_9GAMM</name>
<dbReference type="AlphaFoldDB" id="A0A1M5U1D1"/>
<keyword evidence="2" id="KW-1185">Reference proteome</keyword>
<evidence type="ECO:0000313" key="1">
    <source>
        <dbReference type="EMBL" id="SHH56832.1"/>
    </source>
</evidence>
<protein>
    <submittedName>
        <fullName evidence="1">Uncharacterized protein</fullName>
    </submittedName>
</protein>
<sequence length="400" mass="44069">MLRGTNASPTIYTRPSLEHVGTGTGIAKQGEIAALYLAPDGCEALSGHYLEEYDGYHPALNVIYKGRQLPKGSPGHELVALHVRFGEGEAFGSALANADEAIQTLYEKQGAALLAGAEIHYGARHHLELPGVELADLQEWEAVAGVEVVERAITELVEYLATEEKVSRLRVCEEEFWEMAGVLSELAAESHDQEFVEGWLEDYREQFEAVTPALDWLDVDRILRHDSGEPIELLTLAETVVEECELDWECMFSFALANASHYELPEMDNRSDEFHSLCRLAEGLGSLQAAKASLPVRLVFEPDYTRGNVHDAVVHALSQTDEPNPARAASNFMARKMGVVGYYASASQPAYAEAPVQEELKGRELLIIDDRLLGQSRVAKLTGLDGREIHVSEPSAELTR</sequence>
<evidence type="ECO:0000313" key="2">
    <source>
        <dbReference type="Proteomes" id="UP000184268"/>
    </source>
</evidence>
<dbReference type="Proteomes" id="UP000184268">
    <property type="component" value="Unassembled WGS sequence"/>
</dbReference>
<gene>
    <name evidence="1" type="ORF">SAMN02745129_2367</name>
</gene>
<dbReference type="STRING" id="299255.SAMN02745129_2367"/>
<dbReference type="EMBL" id="FQXG01000003">
    <property type="protein sequence ID" value="SHH56832.1"/>
    <property type="molecule type" value="Genomic_DNA"/>
</dbReference>
<accession>A0A1M5U1D1</accession>
<organism evidence="1 2">
    <name type="scientific">Ferrimonas marina</name>
    <dbReference type="NCBI Taxonomy" id="299255"/>
    <lineage>
        <taxon>Bacteria</taxon>
        <taxon>Pseudomonadati</taxon>
        <taxon>Pseudomonadota</taxon>
        <taxon>Gammaproteobacteria</taxon>
        <taxon>Alteromonadales</taxon>
        <taxon>Ferrimonadaceae</taxon>
        <taxon>Ferrimonas</taxon>
    </lineage>
</organism>
<reference evidence="1 2" key="1">
    <citation type="submission" date="2016-11" db="EMBL/GenBank/DDBJ databases">
        <authorList>
            <person name="Jaros S."/>
            <person name="Januszkiewicz K."/>
            <person name="Wedrychowicz H."/>
        </authorList>
    </citation>
    <scope>NUCLEOTIDE SEQUENCE [LARGE SCALE GENOMIC DNA]</scope>
    <source>
        <strain evidence="1 2">DSM 16917</strain>
    </source>
</reference>
<proteinExistence type="predicted"/>
<dbReference type="RefSeq" id="WP_067655712.1">
    <property type="nucleotide sequence ID" value="NZ_FQXG01000003.1"/>
</dbReference>